<reference evidence="5 6" key="2">
    <citation type="submission" date="2016-08" db="EMBL/GenBank/DDBJ databases">
        <title>Orenia metallireducens sp. nov. strain Z6, a Novel Metal-reducing Firmicute from the Deep Subsurface.</title>
        <authorList>
            <person name="Maxim B.I."/>
            <person name="Kenneth K."/>
            <person name="Flynn T.M."/>
            <person name="Oloughlin E.J."/>
            <person name="Locke R.A."/>
            <person name="Weber J.R."/>
            <person name="Egan S.M."/>
            <person name="Mackie R.I."/>
            <person name="Cann I.K."/>
        </authorList>
    </citation>
    <scope>NUCLEOTIDE SEQUENCE [LARGE SCALE GENOMIC DNA]</scope>
    <source>
        <strain evidence="5 6">Z6</strain>
    </source>
</reference>
<comment type="similarity">
    <text evidence="1">Belongs to the CbxX/CfxQ family.</text>
</comment>
<dbReference type="PRINTS" id="PR00819">
    <property type="entry name" value="CBXCFQXSUPER"/>
</dbReference>
<dbReference type="Gene3D" id="3.40.50.300">
    <property type="entry name" value="P-loop containing nucleotide triphosphate hydrolases"/>
    <property type="match status" value="1"/>
</dbReference>
<dbReference type="Pfam" id="PF00004">
    <property type="entry name" value="AAA"/>
    <property type="match status" value="1"/>
</dbReference>
<dbReference type="InterPro" id="IPR003959">
    <property type="entry name" value="ATPase_AAA_core"/>
</dbReference>
<comment type="caution">
    <text evidence="5">The sequence shown here is derived from an EMBL/GenBank/DDBJ whole genome shotgun (WGS) entry which is preliminary data.</text>
</comment>
<evidence type="ECO:0000256" key="3">
    <source>
        <dbReference type="ARBA" id="ARBA00022840"/>
    </source>
</evidence>
<dbReference type="Proteomes" id="UP000093514">
    <property type="component" value="Unassembled WGS sequence"/>
</dbReference>
<dbReference type="EMBL" id="LWDV01000009">
    <property type="protein sequence ID" value="OCL26239.1"/>
    <property type="molecule type" value="Genomic_DNA"/>
</dbReference>
<feature type="domain" description="AAA+ ATPase" evidence="4">
    <location>
        <begin position="93"/>
        <end position="231"/>
    </location>
</feature>
<keyword evidence="3" id="KW-0067">ATP-binding</keyword>
<keyword evidence="2" id="KW-0547">Nucleotide-binding</keyword>
<dbReference type="Pfam" id="PF17866">
    <property type="entry name" value="AAA_lid_6"/>
    <property type="match status" value="1"/>
</dbReference>
<dbReference type="RefSeq" id="WP_068717863.1">
    <property type="nucleotide sequence ID" value="NZ_LWDV01000009.1"/>
</dbReference>
<evidence type="ECO:0000256" key="1">
    <source>
        <dbReference type="ARBA" id="ARBA00010378"/>
    </source>
</evidence>
<evidence type="ECO:0000313" key="6">
    <source>
        <dbReference type="Proteomes" id="UP000093514"/>
    </source>
</evidence>
<dbReference type="AlphaFoldDB" id="A0A1C0A7K7"/>
<dbReference type="SMART" id="SM00382">
    <property type="entry name" value="AAA"/>
    <property type="match status" value="1"/>
</dbReference>
<sequence length="320" mass="36577">MPLNNSSKKREILRRLEFGDISIIKAFELLKEQEVSKEEKKIEKLEKDPIEEIVKELNTMIGLNNIKNLVKQLRAFVSIQKEREKQQLKVDSLVMHMIFKGNPGTGKTTVARILARLFKELGLLDKGHLKEVERADLVGEYIGHTAQKTRKMVESALGGILFIDEAYALARGGNRDFGKEAIDTLVKAMEDNRENLIVILAGYPKEMDYFLQTNPGLNSRFPIQVDFEDYTLEELIEIGNLMVKEREYTFSKGAEAKLYSVLSKMRQGAGAEEGNARTVRNLIEESIRNQAIRLVSKEKITKKELMTITREDLPKYQIDS</sequence>
<protein>
    <submittedName>
        <fullName evidence="5">Stage V sporulation protein K</fullName>
    </submittedName>
</protein>
<organism evidence="5 6">
    <name type="scientific">Orenia metallireducens</name>
    <dbReference type="NCBI Taxonomy" id="1413210"/>
    <lineage>
        <taxon>Bacteria</taxon>
        <taxon>Bacillati</taxon>
        <taxon>Bacillota</taxon>
        <taxon>Clostridia</taxon>
        <taxon>Halanaerobiales</taxon>
        <taxon>Halobacteroidaceae</taxon>
        <taxon>Orenia</taxon>
    </lineage>
</organism>
<accession>A0A1C0A7K7</accession>
<dbReference type="InterPro" id="IPR041627">
    <property type="entry name" value="AAA_lid_6"/>
</dbReference>
<dbReference type="InterPro" id="IPR003593">
    <property type="entry name" value="AAA+_ATPase"/>
</dbReference>
<dbReference type="InterPro" id="IPR000641">
    <property type="entry name" value="CbxX/CfxQ"/>
</dbReference>
<dbReference type="Gene3D" id="1.10.8.60">
    <property type="match status" value="1"/>
</dbReference>
<evidence type="ECO:0000313" key="5">
    <source>
        <dbReference type="EMBL" id="OCL26239.1"/>
    </source>
</evidence>
<evidence type="ECO:0000256" key="2">
    <source>
        <dbReference type="ARBA" id="ARBA00022741"/>
    </source>
</evidence>
<dbReference type="GO" id="GO:0005524">
    <property type="term" value="F:ATP binding"/>
    <property type="evidence" value="ECO:0007669"/>
    <property type="project" value="UniProtKB-KW"/>
</dbReference>
<evidence type="ECO:0000259" key="4">
    <source>
        <dbReference type="SMART" id="SM00382"/>
    </source>
</evidence>
<name>A0A1C0A7K7_9FIRM</name>
<dbReference type="FunFam" id="3.40.50.300:FF:000216">
    <property type="entry name" value="Type VII secretion ATPase EccA"/>
    <property type="match status" value="1"/>
</dbReference>
<dbReference type="PANTHER" id="PTHR43392:SF2">
    <property type="entry name" value="AAA-TYPE ATPASE FAMILY PROTEIN _ ANKYRIN REPEAT FAMILY PROTEIN"/>
    <property type="match status" value="1"/>
</dbReference>
<dbReference type="PANTHER" id="PTHR43392">
    <property type="entry name" value="AAA-TYPE ATPASE FAMILY PROTEIN / ANKYRIN REPEAT FAMILY PROTEIN"/>
    <property type="match status" value="1"/>
</dbReference>
<dbReference type="InterPro" id="IPR050773">
    <property type="entry name" value="CbxX/CfxQ_RuBisCO_ESX"/>
</dbReference>
<gene>
    <name evidence="5" type="ORF">U472_09510</name>
</gene>
<dbReference type="OrthoDB" id="9806903at2"/>
<dbReference type="GO" id="GO:0016887">
    <property type="term" value="F:ATP hydrolysis activity"/>
    <property type="evidence" value="ECO:0007669"/>
    <property type="project" value="InterPro"/>
</dbReference>
<dbReference type="SUPFAM" id="SSF52540">
    <property type="entry name" value="P-loop containing nucleoside triphosphate hydrolases"/>
    <property type="match status" value="1"/>
</dbReference>
<proteinExistence type="inferred from homology"/>
<keyword evidence="6" id="KW-1185">Reference proteome</keyword>
<reference evidence="6" key="1">
    <citation type="submission" date="2016-07" db="EMBL/GenBank/DDBJ databases">
        <authorList>
            <person name="Florea S."/>
            <person name="Webb J.S."/>
            <person name="Jaromczyk J."/>
            <person name="Schardl C.L."/>
        </authorList>
    </citation>
    <scope>NUCLEOTIDE SEQUENCE [LARGE SCALE GENOMIC DNA]</scope>
    <source>
        <strain evidence="6">Z6</strain>
    </source>
</reference>
<dbReference type="InterPro" id="IPR027417">
    <property type="entry name" value="P-loop_NTPase"/>
</dbReference>